<evidence type="ECO:0000256" key="2">
    <source>
        <dbReference type="ARBA" id="ARBA00010617"/>
    </source>
</evidence>
<protein>
    <submittedName>
        <fullName evidence="8">Uncharacterized protein</fullName>
    </submittedName>
</protein>
<dbReference type="PRINTS" id="PR00385">
    <property type="entry name" value="P450"/>
</dbReference>
<keyword evidence="7" id="KW-0503">Monooxygenase</keyword>
<evidence type="ECO:0000256" key="1">
    <source>
        <dbReference type="ARBA" id="ARBA00001971"/>
    </source>
</evidence>
<dbReference type="PRINTS" id="PR00463">
    <property type="entry name" value="EP450I"/>
</dbReference>
<dbReference type="Proteomes" id="UP000285146">
    <property type="component" value="Unassembled WGS sequence"/>
</dbReference>
<dbReference type="SUPFAM" id="SSF48264">
    <property type="entry name" value="Cytochrome P450"/>
    <property type="match status" value="1"/>
</dbReference>
<dbReference type="PANTHER" id="PTHR24305:SF210">
    <property type="entry name" value="CYTOCHROME P450 MONOOXYGENASE ASQL-RELATED"/>
    <property type="match status" value="1"/>
</dbReference>
<dbReference type="Pfam" id="PF00067">
    <property type="entry name" value="p450"/>
    <property type="match status" value="1"/>
</dbReference>
<reference evidence="8 9" key="1">
    <citation type="submission" date="2015-09" db="EMBL/GenBank/DDBJ databases">
        <title>Host preference determinants of Valsa canker pathogens revealed by comparative genomics.</title>
        <authorList>
            <person name="Yin Z."/>
            <person name="Huang L."/>
        </authorList>
    </citation>
    <scope>NUCLEOTIDE SEQUENCE [LARGE SCALE GENOMIC DNA]</scope>
    <source>
        <strain evidence="8 9">SXYLt</strain>
    </source>
</reference>
<dbReference type="AlphaFoldDB" id="A0A423XJL1"/>
<dbReference type="GO" id="GO:0005506">
    <property type="term" value="F:iron ion binding"/>
    <property type="evidence" value="ECO:0007669"/>
    <property type="project" value="InterPro"/>
</dbReference>
<dbReference type="OrthoDB" id="1470350at2759"/>
<keyword evidence="5 6" id="KW-0408">Iron</keyword>
<dbReference type="InterPro" id="IPR001128">
    <property type="entry name" value="Cyt_P450"/>
</dbReference>
<dbReference type="EMBL" id="LKEB01000004">
    <property type="protein sequence ID" value="ROW16599.1"/>
    <property type="molecule type" value="Genomic_DNA"/>
</dbReference>
<evidence type="ECO:0000256" key="7">
    <source>
        <dbReference type="RuleBase" id="RU000461"/>
    </source>
</evidence>
<comment type="similarity">
    <text evidence="2 7">Belongs to the cytochrome P450 family.</text>
</comment>
<sequence>MAELHRKYGDVVRIAPNALSFVTPQAYHDIYGHATHGKKRFLKNVWYQQDEPRITRVRDPASHAEQRKALSHAFSSRALRGQETVISQYVDLLLQQIGRLGSGGGKAVNVTEAWNWLTFDIIGDLAFGEPLGCLAEGTSHWVDLIFDYIQYSMGRRSARTLGPLGKIYLRLFFTRKIVQGYDEHKRLQKDKARRRIARGSMCRDDFFDHLIRKDSLTEDVLIGNANTLLVAGSETTATALSGLAWYLLKNPTCLSKLAKEVRSSFTSLDEITGDTTATLPYLHGCIEECLRLFPPVAFGLPRDCPGTTIDGTYVPEGVVVSAENYAMAIDPRNWVDPTSFRPERWVGDGFEGDDRRAFQPFSTGPRVCLGINLAYLEMRLTLAKVLWAYDLEPATSIDDWNSACENYFLWKKPALEVKFHPRVLI</sequence>
<organism evidence="8 9">
    <name type="scientific">Cytospora leucostoma</name>
    <dbReference type="NCBI Taxonomy" id="1230097"/>
    <lineage>
        <taxon>Eukaryota</taxon>
        <taxon>Fungi</taxon>
        <taxon>Dikarya</taxon>
        <taxon>Ascomycota</taxon>
        <taxon>Pezizomycotina</taxon>
        <taxon>Sordariomycetes</taxon>
        <taxon>Sordariomycetidae</taxon>
        <taxon>Diaporthales</taxon>
        <taxon>Cytosporaceae</taxon>
        <taxon>Cytospora</taxon>
    </lineage>
</organism>
<keyword evidence="3 6" id="KW-0349">Heme</keyword>
<evidence type="ECO:0000256" key="5">
    <source>
        <dbReference type="ARBA" id="ARBA00023004"/>
    </source>
</evidence>
<gene>
    <name evidence="8" type="ORF">VPNG_01442</name>
</gene>
<dbReference type="CDD" id="cd11058">
    <property type="entry name" value="CYP60B-like"/>
    <property type="match status" value="1"/>
</dbReference>
<proteinExistence type="inferred from homology"/>
<evidence type="ECO:0000313" key="8">
    <source>
        <dbReference type="EMBL" id="ROW16599.1"/>
    </source>
</evidence>
<dbReference type="PANTHER" id="PTHR24305">
    <property type="entry name" value="CYTOCHROME P450"/>
    <property type="match status" value="1"/>
</dbReference>
<dbReference type="InterPro" id="IPR036396">
    <property type="entry name" value="Cyt_P450_sf"/>
</dbReference>
<keyword evidence="4 6" id="KW-0479">Metal-binding</keyword>
<dbReference type="InterPro" id="IPR050121">
    <property type="entry name" value="Cytochrome_P450_monoxygenase"/>
</dbReference>
<comment type="cofactor">
    <cofactor evidence="1 6">
        <name>heme</name>
        <dbReference type="ChEBI" id="CHEBI:30413"/>
    </cofactor>
</comment>
<dbReference type="InParanoid" id="A0A423XJL1"/>
<dbReference type="InterPro" id="IPR002401">
    <property type="entry name" value="Cyt_P450_E_grp-I"/>
</dbReference>
<keyword evidence="7" id="KW-0560">Oxidoreductase</keyword>
<dbReference type="InterPro" id="IPR017972">
    <property type="entry name" value="Cyt_P450_CS"/>
</dbReference>
<dbReference type="GO" id="GO:0020037">
    <property type="term" value="F:heme binding"/>
    <property type="evidence" value="ECO:0007669"/>
    <property type="project" value="InterPro"/>
</dbReference>
<feature type="binding site" description="axial binding residue" evidence="6">
    <location>
        <position position="368"/>
    </location>
    <ligand>
        <name>heme</name>
        <dbReference type="ChEBI" id="CHEBI:30413"/>
    </ligand>
    <ligandPart>
        <name>Fe</name>
        <dbReference type="ChEBI" id="CHEBI:18248"/>
    </ligandPart>
</feature>
<dbReference type="GO" id="GO:0016705">
    <property type="term" value="F:oxidoreductase activity, acting on paired donors, with incorporation or reduction of molecular oxygen"/>
    <property type="evidence" value="ECO:0007669"/>
    <property type="project" value="InterPro"/>
</dbReference>
<name>A0A423XJL1_9PEZI</name>
<dbReference type="STRING" id="1230097.A0A423XJL1"/>
<accession>A0A423XJL1</accession>
<evidence type="ECO:0000256" key="4">
    <source>
        <dbReference type="ARBA" id="ARBA00022723"/>
    </source>
</evidence>
<dbReference type="GO" id="GO:0004497">
    <property type="term" value="F:monooxygenase activity"/>
    <property type="evidence" value="ECO:0007669"/>
    <property type="project" value="UniProtKB-KW"/>
</dbReference>
<comment type="caution">
    <text evidence="8">The sequence shown here is derived from an EMBL/GenBank/DDBJ whole genome shotgun (WGS) entry which is preliminary data.</text>
</comment>
<keyword evidence="9" id="KW-1185">Reference proteome</keyword>
<dbReference type="PROSITE" id="PS00086">
    <property type="entry name" value="CYTOCHROME_P450"/>
    <property type="match status" value="1"/>
</dbReference>
<dbReference type="Gene3D" id="1.10.630.10">
    <property type="entry name" value="Cytochrome P450"/>
    <property type="match status" value="1"/>
</dbReference>
<evidence type="ECO:0000313" key="9">
    <source>
        <dbReference type="Proteomes" id="UP000285146"/>
    </source>
</evidence>
<evidence type="ECO:0000256" key="3">
    <source>
        <dbReference type="ARBA" id="ARBA00022617"/>
    </source>
</evidence>
<evidence type="ECO:0000256" key="6">
    <source>
        <dbReference type="PIRSR" id="PIRSR602401-1"/>
    </source>
</evidence>